<organism evidence="7 8">
    <name type="scientific">Streptococcus urinalis 2285-97</name>
    <dbReference type="NCBI Taxonomy" id="764291"/>
    <lineage>
        <taxon>Bacteria</taxon>
        <taxon>Bacillati</taxon>
        <taxon>Bacillota</taxon>
        <taxon>Bacilli</taxon>
        <taxon>Lactobacillales</taxon>
        <taxon>Streptococcaceae</taxon>
        <taxon>Streptococcus</taxon>
    </lineage>
</organism>
<dbReference type="InterPro" id="IPR036640">
    <property type="entry name" value="ABC1_TM_sf"/>
</dbReference>
<dbReference type="PROSITE" id="PS50929">
    <property type="entry name" value="ABC_TM1F"/>
    <property type="match status" value="1"/>
</dbReference>
<evidence type="ECO:0000256" key="2">
    <source>
        <dbReference type="ARBA" id="ARBA00022692"/>
    </source>
</evidence>
<evidence type="ECO:0000313" key="7">
    <source>
        <dbReference type="EMBL" id="EHJ56657.1"/>
    </source>
</evidence>
<dbReference type="AlphaFoldDB" id="G5KFU5"/>
<protein>
    <submittedName>
        <fullName evidence="7">ABC transporter transmembrane region domain protein</fullName>
    </submittedName>
</protein>
<dbReference type="EMBL" id="AEUZ02000001">
    <property type="protein sequence ID" value="EHJ56657.1"/>
    <property type="molecule type" value="Genomic_DNA"/>
</dbReference>
<sequence length="123" mass="13925">MKHLMHYFKRYLKETILGPLFKFLEACFELLVPLIIASIVDQVIPKHQINGLVMRIGLLILLAVIGITVSLLAQYFSSKAAVGFTKILTQDLFKKVMTLSKVDRDQLTGSSLINRLSNDTYQI</sequence>
<evidence type="ECO:0000259" key="6">
    <source>
        <dbReference type="PROSITE" id="PS50929"/>
    </source>
</evidence>
<dbReference type="InterPro" id="IPR011527">
    <property type="entry name" value="ABC1_TM_dom"/>
</dbReference>
<name>G5KFU5_9STRE</name>
<feature type="transmembrane region" description="Helical" evidence="5">
    <location>
        <begin position="52"/>
        <end position="76"/>
    </location>
</feature>
<gene>
    <name evidence="7" type="ORF">STRUR_1104</name>
</gene>
<keyword evidence="8" id="KW-1185">Reference proteome</keyword>
<evidence type="ECO:0000256" key="1">
    <source>
        <dbReference type="ARBA" id="ARBA00004651"/>
    </source>
</evidence>
<keyword evidence="2 5" id="KW-0812">Transmembrane</keyword>
<dbReference type="Pfam" id="PF00664">
    <property type="entry name" value="ABC_membrane"/>
    <property type="match status" value="1"/>
</dbReference>
<comment type="subcellular location">
    <subcellularLocation>
        <location evidence="1">Cell membrane</location>
        <topology evidence="1">Multi-pass membrane protein</topology>
    </subcellularLocation>
</comment>
<keyword evidence="4 5" id="KW-0472">Membrane</keyword>
<evidence type="ECO:0000256" key="4">
    <source>
        <dbReference type="ARBA" id="ARBA00023136"/>
    </source>
</evidence>
<evidence type="ECO:0000313" key="8">
    <source>
        <dbReference type="Proteomes" id="UP000005388"/>
    </source>
</evidence>
<proteinExistence type="predicted"/>
<dbReference type="GO" id="GO:0005524">
    <property type="term" value="F:ATP binding"/>
    <property type="evidence" value="ECO:0007669"/>
    <property type="project" value="InterPro"/>
</dbReference>
<feature type="domain" description="ABC transmembrane type-1" evidence="6">
    <location>
        <begin position="16"/>
        <end position="123"/>
    </location>
</feature>
<dbReference type="Gene3D" id="1.20.1560.10">
    <property type="entry name" value="ABC transporter type 1, transmembrane domain"/>
    <property type="match status" value="1"/>
</dbReference>
<reference evidence="7 8" key="1">
    <citation type="journal article" date="2014" name="Int. J. Syst. Evol. Microbiol.">
        <title>Phylogenomics and the dynamic genome evolution of the genus Streptococcus.</title>
        <authorList>
            <consortium name="The Broad Institute Genome Sequencing Platform"/>
            <person name="Richards V.P."/>
            <person name="Palmer S.R."/>
            <person name="Pavinski Bitar P.D."/>
            <person name="Qin X."/>
            <person name="Weinstock G.M."/>
            <person name="Highlander S.K."/>
            <person name="Town C.D."/>
            <person name="Burne R.A."/>
            <person name="Stanhope M.J."/>
        </authorList>
    </citation>
    <scope>NUCLEOTIDE SEQUENCE [LARGE SCALE GENOMIC DNA]</scope>
    <source>
        <strain evidence="7 8">2285-97</strain>
    </source>
</reference>
<evidence type="ECO:0000256" key="3">
    <source>
        <dbReference type="ARBA" id="ARBA00022989"/>
    </source>
</evidence>
<keyword evidence="3 5" id="KW-1133">Transmembrane helix</keyword>
<comment type="caution">
    <text evidence="7">The sequence shown here is derived from an EMBL/GenBank/DDBJ whole genome shotgun (WGS) entry which is preliminary data.</text>
</comment>
<dbReference type="GO" id="GO:0140359">
    <property type="term" value="F:ABC-type transporter activity"/>
    <property type="evidence" value="ECO:0007669"/>
    <property type="project" value="InterPro"/>
</dbReference>
<accession>G5KFU5</accession>
<dbReference type="eggNOG" id="COG1132">
    <property type="taxonomic scope" value="Bacteria"/>
</dbReference>
<evidence type="ECO:0000256" key="5">
    <source>
        <dbReference type="SAM" id="Phobius"/>
    </source>
</evidence>
<dbReference type="STRING" id="764291.STRUR_1104"/>
<dbReference type="SUPFAM" id="SSF90123">
    <property type="entry name" value="ABC transporter transmembrane region"/>
    <property type="match status" value="1"/>
</dbReference>
<dbReference type="Proteomes" id="UP000005388">
    <property type="component" value="Unassembled WGS sequence"/>
</dbReference>
<dbReference type="GO" id="GO:0005886">
    <property type="term" value="C:plasma membrane"/>
    <property type="evidence" value="ECO:0007669"/>
    <property type="project" value="UniProtKB-SubCell"/>
</dbReference>